<keyword evidence="1" id="KW-0812">Transmembrane</keyword>
<reference evidence="3" key="1">
    <citation type="submission" date="2018-01" db="EMBL/GenBank/DDBJ databases">
        <authorList>
            <person name="Kerou L M."/>
        </authorList>
    </citation>
    <scope>NUCLEOTIDE SEQUENCE [LARGE SCALE GENOMIC DNA]</scope>
    <source>
        <strain evidence="3">SCU2</strain>
    </source>
</reference>
<organism evidence="2 3">
    <name type="scientific">Candidatus Nitrosocaldus cavascurensis</name>
    <dbReference type="NCBI Taxonomy" id="2058097"/>
    <lineage>
        <taxon>Archaea</taxon>
        <taxon>Nitrososphaerota</taxon>
        <taxon>Nitrososphaeria</taxon>
        <taxon>Candidatus Nitrosocaldales</taxon>
        <taxon>Candidatus Nitrosocaldaceae</taxon>
        <taxon>Candidatus Nitrosocaldus</taxon>
    </lineage>
</organism>
<feature type="transmembrane region" description="Helical" evidence="1">
    <location>
        <begin position="12"/>
        <end position="33"/>
    </location>
</feature>
<keyword evidence="3" id="KW-1185">Reference proteome</keyword>
<dbReference type="RefSeq" id="WP_103287596.1">
    <property type="nucleotide sequence ID" value="NZ_LT981265.1"/>
</dbReference>
<dbReference type="KEGG" id="ncv:NCAV_0374"/>
<accession>A0A2K5API5</accession>
<dbReference type="GeneID" id="41594472"/>
<dbReference type="EMBL" id="LT981265">
    <property type="protein sequence ID" value="SPC33568.1"/>
    <property type="molecule type" value="Genomic_DNA"/>
</dbReference>
<proteinExistence type="predicted"/>
<feature type="transmembrane region" description="Helical" evidence="1">
    <location>
        <begin position="39"/>
        <end position="62"/>
    </location>
</feature>
<dbReference type="AlphaFoldDB" id="A0A2K5API5"/>
<evidence type="ECO:0000256" key="1">
    <source>
        <dbReference type="SAM" id="Phobius"/>
    </source>
</evidence>
<evidence type="ECO:0000313" key="3">
    <source>
        <dbReference type="Proteomes" id="UP000236248"/>
    </source>
</evidence>
<evidence type="ECO:0000313" key="2">
    <source>
        <dbReference type="EMBL" id="SPC33568.1"/>
    </source>
</evidence>
<keyword evidence="1" id="KW-0472">Membrane</keyword>
<gene>
    <name evidence="2" type="ORF">NCAV_0374</name>
</gene>
<name>A0A2K5API5_9ARCH</name>
<keyword evidence="1" id="KW-1133">Transmembrane helix</keyword>
<sequence length="63" mass="6580">MDEGCAMNPLLALPGYITLLIAGLIIVGVGFLIDESEVVLRFIIGFIGLGLIAVAILAIVVVR</sequence>
<dbReference type="Proteomes" id="UP000236248">
    <property type="component" value="Chromosome NCAV"/>
</dbReference>
<protein>
    <submittedName>
        <fullName evidence="2">Uncharacterized protein</fullName>
    </submittedName>
</protein>